<sequence length="235" mass="24671">MDAAAVRAGPRVIDVGTGPGTVAARALRRGAEVVAVDAEPDMLDAAGRHAPGAELHEAVLPVLPFPAGGFDAAVANFVLNHVADPAAAAAELRRVVRPGGAVAVTIWPSPRPPLQRLWGEAVAAAGVEAPTDLPRLAPEHDFPRTEDGLTGLLAAAGLTDVRCVTLAWEHRADPEAWWARPANGIGTIGLVLERQPTAVRERIRQQYDLLSARYRDTDGQLALPTAALLACGWVD</sequence>
<keyword evidence="2" id="KW-0489">Methyltransferase</keyword>
<dbReference type="SUPFAM" id="SSF53335">
    <property type="entry name" value="S-adenosyl-L-methionine-dependent methyltransferases"/>
    <property type="match status" value="1"/>
</dbReference>
<evidence type="ECO:0000313" key="3">
    <source>
        <dbReference type="Proteomes" id="UP001290101"/>
    </source>
</evidence>
<dbReference type="CDD" id="cd02440">
    <property type="entry name" value="AdoMet_MTases"/>
    <property type="match status" value="1"/>
</dbReference>
<keyword evidence="3" id="KW-1185">Reference proteome</keyword>
<dbReference type="InterPro" id="IPR013216">
    <property type="entry name" value="Methyltransf_11"/>
</dbReference>
<reference evidence="2 3" key="1">
    <citation type="submission" date="2023-12" db="EMBL/GenBank/DDBJ databases">
        <title>Micromonospora sp. nov., isolated from Atacama Desert.</title>
        <authorList>
            <person name="Carro L."/>
            <person name="Golinska P."/>
            <person name="Klenk H.-P."/>
            <person name="Goodfellow M."/>
        </authorList>
    </citation>
    <scope>NUCLEOTIDE SEQUENCE [LARGE SCALE GENOMIC DNA]</scope>
    <source>
        <strain evidence="2 3">4G53</strain>
    </source>
</reference>
<comment type="caution">
    <text evidence="2">The sequence shown here is derived from an EMBL/GenBank/DDBJ whole genome shotgun (WGS) entry which is preliminary data.</text>
</comment>
<name>A0ABU5JCI5_9ACTN</name>
<dbReference type="GO" id="GO:0008168">
    <property type="term" value="F:methyltransferase activity"/>
    <property type="evidence" value="ECO:0007669"/>
    <property type="project" value="UniProtKB-KW"/>
</dbReference>
<dbReference type="Pfam" id="PF08241">
    <property type="entry name" value="Methyltransf_11"/>
    <property type="match status" value="1"/>
</dbReference>
<keyword evidence="2" id="KW-0808">Transferase</keyword>
<protein>
    <submittedName>
        <fullName evidence="2">Class I SAM-dependent methyltransferase</fullName>
    </submittedName>
</protein>
<dbReference type="EMBL" id="JAXOTQ010000013">
    <property type="protein sequence ID" value="MDZ5490302.1"/>
    <property type="molecule type" value="Genomic_DNA"/>
</dbReference>
<evidence type="ECO:0000313" key="2">
    <source>
        <dbReference type="EMBL" id="MDZ5490302.1"/>
    </source>
</evidence>
<organism evidence="2 3">
    <name type="scientific">Micromonospora sicca</name>
    <dbReference type="NCBI Taxonomy" id="2202420"/>
    <lineage>
        <taxon>Bacteria</taxon>
        <taxon>Bacillati</taxon>
        <taxon>Actinomycetota</taxon>
        <taxon>Actinomycetes</taxon>
        <taxon>Micromonosporales</taxon>
        <taxon>Micromonosporaceae</taxon>
        <taxon>Micromonospora</taxon>
    </lineage>
</organism>
<dbReference type="PANTHER" id="PTHR43591:SF24">
    <property type="entry name" value="2-METHOXY-6-POLYPRENYL-1,4-BENZOQUINOL METHYLASE, MITOCHONDRIAL"/>
    <property type="match status" value="1"/>
</dbReference>
<dbReference type="Gene3D" id="3.40.50.150">
    <property type="entry name" value="Vaccinia Virus protein VP39"/>
    <property type="match status" value="1"/>
</dbReference>
<dbReference type="GO" id="GO:0032259">
    <property type="term" value="P:methylation"/>
    <property type="evidence" value="ECO:0007669"/>
    <property type="project" value="UniProtKB-KW"/>
</dbReference>
<evidence type="ECO:0000259" key="1">
    <source>
        <dbReference type="Pfam" id="PF08241"/>
    </source>
</evidence>
<dbReference type="PANTHER" id="PTHR43591">
    <property type="entry name" value="METHYLTRANSFERASE"/>
    <property type="match status" value="1"/>
</dbReference>
<dbReference type="Proteomes" id="UP001290101">
    <property type="component" value="Unassembled WGS sequence"/>
</dbReference>
<dbReference type="RefSeq" id="WP_322440516.1">
    <property type="nucleotide sequence ID" value="NZ_JAXOTQ010000013.1"/>
</dbReference>
<dbReference type="InterPro" id="IPR029063">
    <property type="entry name" value="SAM-dependent_MTases_sf"/>
</dbReference>
<feature type="domain" description="Methyltransferase type 11" evidence="1">
    <location>
        <begin position="13"/>
        <end position="103"/>
    </location>
</feature>
<gene>
    <name evidence="2" type="ORF">U2F25_12625</name>
</gene>
<proteinExistence type="predicted"/>
<accession>A0ABU5JCI5</accession>